<gene>
    <name evidence="5" type="ORF">SAMN04488509_10888</name>
</gene>
<dbReference type="NCBIfam" id="TIGR03938">
    <property type="entry name" value="deacetyl_PgaB"/>
    <property type="match status" value="1"/>
</dbReference>
<feature type="chain" id="PRO_5011597199" evidence="2">
    <location>
        <begin position="20"/>
        <end position="597"/>
    </location>
</feature>
<evidence type="ECO:0000313" key="5">
    <source>
        <dbReference type="EMBL" id="SDD84231.1"/>
    </source>
</evidence>
<dbReference type="STRING" id="265719.SAMN04488509_10888"/>
<evidence type="ECO:0000256" key="2">
    <source>
        <dbReference type="SAM" id="SignalP"/>
    </source>
</evidence>
<dbReference type="Pfam" id="PF14883">
    <property type="entry name" value="GHL13"/>
    <property type="match status" value="2"/>
</dbReference>
<dbReference type="GO" id="GO:0016810">
    <property type="term" value="F:hydrolase activity, acting on carbon-nitrogen (but not peptide) bonds"/>
    <property type="evidence" value="ECO:0007669"/>
    <property type="project" value="InterPro"/>
</dbReference>
<dbReference type="InterPro" id="IPR002509">
    <property type="entry name" value="NODB_dom"/>
</dbReference>
<organism evidence="5 6">
    <name type="scientific">Aquimonas voraii</name>
    <dbReference type="NCBI Taxonomy" id="265719"/>
    <lineage>
        <taxon>Bacteria</taxon>
        <taxon>Pseudomonadati</taxon>
        <taxon>Pseudomonadota</taxon>
        <taxon>Gammaproteobacteria</taxon>
        <taxon>Lysobacterales</taxon>
        <taxon>Lysobacteraceae</taxon>
        <taxon>Aquimonas</taxon>
    </lineage>
</organism>
<evidence type="ECO:0000259" key="3">
    <source>
        <dbReference type="Pfam" id="PF01522"/>
    </source>
</evidence>
<feature type="signal peptide" evidence="2">
    <location>
        <begin position="1"/>
        <end position="19"/>
    </location>
</feature>
<feature type="domain" description="Poly-beta-1,6-N-acetyl-D-glucosamine N-deacetylase PgaB C-terminal" evidence="4">
    <location>
        <begin position="273"/>
        <end position="423"/>
    </location>
</feature>
<feature type="domain" description="NodB homology" evidence="3">
    <location>
        <begin position="76"/>
        <end position="225"/>
    </location>
</feature>
<dbReference type="EMBL" id="FNAG01000008">
    <property type="protein sequence ID" value="SDD84231.1"/>
    <property type="molecule type" value="Genomic_DNA"/>
</dbReference>
<name>A0A1G6Y1S3_9GAMM</name>
<dbReference type="SUPFAM" id="SSF88713">
    <property type="entry name" value="Glycoside hydrolase/deacetylase"/>
    <property type="match status" value="1"/>
</dbReference>
<dbReference type="OrthoDB" id="9814639at2"/>
<keyword evidence="5" id="KW-0449">Lipoprotein</keyword>
<dbReference type="GO" id="GO:0043708">
    <property type="term" value="P:cell adhesion involved in biofilm formation"/>
    <property type="evidence" value="ECO:0007669"/>
    <property type="project" value="InterPro"/>
</dbReference>
<sequence length="597" mass="65968">MSRLLLSVLLLMLSAPAYAELRVLRFADVVAENRNAGNERLSREQLTARFDWLAHQGYRPVSLQQVLEARSGGAPLPERALLLSFDGAHRSLETEVWPLLRAFGWPAVAAVPTARIGIDRDRLDWAALKRIAEEGSIEFISAGHALDTRWSQAEDTAPLPARAWRRFDGSALESTDAYAARIEAELKASVDALQAQLAHAPRAIAWPQGAWSPQGMRQANALGLALGFDLSRPRTRSDALSVLGRLDVASEASLADFVAELALHRTRAFRAVQVDLDSVYDVDPAQLERNLDALVARIDAIAPTHVWLQAFADPDGDGAADALYFGNRHLPVRAELFPRVAELLRRKTGVSVHAWLPVLGWHWPEGADAPRRIAASNAGEIPRLDPTDPRTLQYVGELYADLAARAPIDGLLFHDDAFLREDELREALPDEAQRVKALIDFTLALEAAAEAERPRLETTRNLYARPLLEPESRAWFAQDHASMLAAYDRVALMAMPHMEGAADAGAWLLDLAARVETADRGFQRTVFVLQARDWAADRAIDDAELVDQARQLRARGVRHLAYYPDDFISGQPALRAARAVASARRFPYLRDTAGSRP</sequence>
<keyword evidence="1 2" id="KW-0732">Signal</keyword>
<dbReference type="RefSeq" id="WP_091243535.1">
    <property type="nucleotide sequence ID" value="NZ_FNAG01000008.1"/>
</dbReference>
<evidence type="ECO:0000313" key="6">
    <source>
        <dbReference type="Proteomes" id="UP000199603"/>
    </source>
</evidence>
<dbReference type="InterPro" id="IPR011330">
    <property type="entry name" value="Glyco_hydro/deAcase_b/a-brl"/>
</dbReference>
<reference evidence="5 6" key="1">
    <citation type="submission" date="2016-10" db="EMBL/GenBank/DDBJ databases">
        <authorList>
            <person name="de Groot N.N."/>
        </authorList>
    </citation>
    <scope>NUCLEOTIDE SEQUENCE [LARGE SCALE GENOMIC DNA]</scope>
    <source>
        <strain evidence="5 6">DSM 16957</strain>
    </source>
</reference>
<accession>A0A1G6Y1S3</accession>
<dbReference type="GO" id="GO:0005975">
    <property type="term" value="P:carbohydrate metabolic process"/>
    <property type="evidence" value="ECO:0007669"/>
    <property type="project" value="InterPro"/>
</dbReference>
<dbReference type="InterPro" id="IPR023854">
    <property type="entry name" value="PGA_deacetylase_PgaB"/>
</dbReference>
<dbReference type="InterPro" id="IPR051398">
    <property type="entry name" value="Polysacch_Deacetylase"/>
</dbReference>
<evidence type="ECO:0000259" key="4">
    <source>
        <dbReference type="Pfam" id="PF14883"/>
    </source>
</evidence>
<keyword evidence="6" id="KW-1185">Reference proteome</keyword>
<dbReference type="Pfam" id="PF01522">
    <property type="entry name" value="Polysacc_deac_1"/>
    <property type="match status" value="1"/>
</dbReference>
<protein>
    <submittedName>
        <fullName evidence="5">Biofilm PGA synthesis lipoprotein PgaB</fullName>
    </submittedName>
</protein>
<dbReference type="PANTHER" id="PTHR34216">
    <property type="match status" value="1"/>
</dbReference>
<proteinExistence type="predicted"/>
<dbReference type="AlphaFoldDB" id="A0A1G6Y1S3"/>
<feature type="domain" description="Poly-beta-1,6-N-acetyl-D-glucosamine N-deacetylase PgaB C-terminal" evidence="4">
    <location>
        <begin position="433"/>
        <end position="563"/>
    </location>
</feature>
<dbReference type="InterPro" id="IPR032772">
    <property type="entry name" value="PGA_deacetylase_PgaB_C"/>
</dbReference>
<evidence type="ECO:0000256" key="1">
    <source>
        <dbReference type="ARBA" id="ARBA00022729"/>
    </source>
</evidence>
<dbReference type="Proteomes" id="UP000199603">
    <property type="component" value="Unassembled WGS sequence"/>
</dbReference>
<dbReference type="Gene3D" id="3.20.20.370">
    <property type="entry name" value="Glycoside hydrolase/deacetylase"/>
    <property type="match status" value="1"/>
</dbReference>
<dbReference type="Gene3D" id="3.20.20.80">
    <property type="entry name" value="Glycosidases"/>
    <property type="match status" value="1"/>
</dbReference>
<dbReference type="PANTHER" id="PTHR34216:SF7">
    <property type="entry name" value="POLY-BETA-1,6-N-ACETYL-D-GLUCOSAMINE N-DEACETYLASE"/>
    <property type="match status" value="1"/>
</dbReference>